<dbReference type="EMBL" id="JACHNY010000002">
    <property type="protein sequence ID" value="MBB4616928.1"/>
    <property type="molecule type" value="Genomic_DNA"/>
</dbReference>
<dbReference type="AlphaFoldDB" id="A0A7W7AH46"/>
<keyword evidence="3" id="KW-1185">Reference proteome</keyword>
<comment type="caution">
    <text evidence="2">The sequence shown here is derived from an EMBL/GenBank/DDBJ whole genome shotgun (WGS) entry which is preliminary data.</text>
</comment>
<protein>
    <submittedName>
        <fullName evidence="2">Uncharacterized protein</fullName>
    </submittedName>
</protein>
<accession>A0A7W7AH46</accession>
<feature type="region of interest" description="Disordered" evidence="1">
    <location>
        <begin position="1"/>
        <end position="27"/>
    </location>
</feature>
<gene>
    <name evidence="2" type="ORF">GGQ96_001048</name>
</gene>
<evidence type="ECO:0000256" key="1">
    <source>
        <dbReference type="SAM" id="MobiDB-lite"/>
    </source>
</evidence>
<proteinExistence type="predicted"/>
<sequence length="27" mass="3096">MQIAQTCKENRKIFTWNPAHDPPPDTG</sequence>
<evidence type="ECO:0000313" key="3">
    <source>
        <dbReference type="Proteomes" id="UP000574769"/>
    </source>
</evidence>
<organism evidence="2 3">
    <name type="scientific">Sphingomonas abaci</name>
    <dbReference type="NCBI Taxonomy" id="237611"/>
    <lineage>
        <taxon>Bacteria</taxon>
        <taxon>Pseudomonadati</taxon>
        <taxon>Pseudomonadota</taxon>
        <taxon>Alphaproteobacteria</taxon>
        <taxon>Sphingomonadales</taxon>
        <taxon>Sphingomonadaceae</taxon>
        <taxon>Sphingomonas</taxon>
    </lineage>
</organism>
<name>A0A7W7AH46_9SPHN</name>
<evidence type="ECO:0000313" key="2">
    <source>
        <dbReference type="EMBL" id="MBB4616928.1"/>
    </source>
</evidence>
<reference evidence="2 3" key="1">
    <citation type="submission" date="2020-08" db="EMBL/GenBank/DDBJ databases">
        <title>Genomic Encyclopedia of Type Strains, Phase IV (KMG-IV): sequencing the most valuable type-strain genomes for metagenomic binning, comparative biology and taxonomic classification.</title>
        <authorList>
            <person name="Goeker M."/>
        </authorList>
    </citation>
    <scope>NUCLEOTIDE SEQUENCE [LARGE SCALE GENOMIC DNA]</scope>
    <source>
        <strain evidence="2 3">DSM 15867</strain>
    </source>
</reference>
<dbReference type="Proteomes" id="UP000574769">
    <property type="component" value="Unassembled WGS sequence"/>
</dbReference>